<accession>A0A1X6N1R4</accession>
<feature type="transmembrane region" description="Helical" evidence="3">
    <location>
        <begin position="340"/>
        <end position="362"/>
    </location>
</feature>
<dbReference type="AlphaFoldDB" id="A0A1X6N1R4"/>
<comment type="subcellular location">
    <subcellularLocation>
        <location evidence="1">Membrane</location>
        <topology evidence="1">Multi-pass membrane protein</topology>
    </subcellularLocation>
</comment>
<feature type="transmembrane region" description="Helical" evidence="3">
    <location>
        <begin position="45"/>
        <end position="63"/>
    </location>
</feature>
<feature type="transmembrane region" description="Helical" evidence="3">
    <location>
        <begin position="83"/>
        <end position="103"/>
    </location>
</feature>
<feature type="transmembrane region" description="Helical" evidence="3">
    <location>
        <begin position="110"/>
        <end position="131"/>
    </location>
</feature>
<feature type="transmembrane region" description="Helical" evidence="3">
    <location>
        <begin position="285"/>
        <end position="304"/>
    </location>
</feature>
<dbReference type="PANTHER" id="PTHR11360">
    <property type="entry name" value="MONOCARBOXYLATE TRANSPORTER"/>
    <property type="match status" value="1"/>
</dbReference>
<dbReference type="InterPro" id="IPR050327">
    <property type="entry name" value="Proton-linked_MCT"/>
</dbReference>
<evidence type="ECO:0000256" key="1">
    <source>
        <dbReference type="ARBA" id="ARBA00004141"/>
    </source>
</evidence>
<dbReference type="InterPro" id="IPR036259">
    <property type="entry name" value="MFS_trans_sf"/>
</dbReference>
<evidence type="ECO:0000313" key="4">
    <source>
        <dbReference type="EMBL" id="OSX62565.1"/>
    </source>
</evidence>
<feature type="transmembrane region" description="Helical" evidence="3">
    <location>
        <begin position="374"/>
        <end position="398"/>
    </location>
</feature>
<feature type="transmembrane region" description="Helical" evidence="3">
    <location>
        <begin position="171"/>
        <end position="191"/>
    </location>
</feature>
<dbReference type="SUPFAM" id="SSF103473">
    <property type="entry name" value="MFS general substrate transporter"/>
    <property type="match status" value="1"/>
</dbReference>
<evidence type="ECO:0000256" key="3">
    <source>
        <dbReference type="SAM" id="Phobius"/>
    </source>
</evidence>
<protein>
    <recommendedName>
        <fullName evidence="6">Major facilitator superfamily (MFS) profile domain-containing protein</fullName>
    </recommendedName>
</protein>
<dbReference type="GeneID" id="36333000"/>
<feature type="transmembrane region" description="Helical" evidence="3">
    <location>
        <begin position="311"/>
        <end position="334"/>
    </location>
</feature>
<keyword evidence="3" id="KW-0812">Transmembrane</keyword>
<dbReference type="GO" id="GO:0022857">
    <property type="term" value="F:transmembrane transporter activity"/>
    <property type="evidence" value="ECO:0007669"/>
    <property type="project" value="InterPro"/>
</dbReference>
<gene>
    <name evidence="4" type="ORF">POSPLADRAFT_1169244</name>
</gene>
<evidence type="ECO:0000313" key="5">
    <source>
        <dbReference type="Proteomes" id="UP000194127"/>
    </source>
</evidence>
<dbReference type="OrthoDB" id="6499973at2759"/>
<feature type="transmembrane region" description="Helical" evidence="3">
    <location>
        <begin position="404"/>
        <end position="423"/>
    </location>
</feature>
<keyword evidence="5" id="KW-1185">Reference proteome</keyword>
<dbReference type="Gene3D" id="1.20.1250.20">
    <property type="entry name" value="MFS general substrate transporter like domains"/>
    <property type="match status" value="1"/>
</dbReference>
<proteinExistence type="inferred from homology"/>
<evidence type="ECO:0008006" key="6">
    <source>
        <dbReference type="Google" id="ProtNLM"/>
    </source>
</evidence>
<reference evidence="4 5" key="1">
    <citation type="submission" date="2017-04" db="EMBL/GenBank/DDBJ databases">
        <title>Genome Sequence of the Model Brown-Rot Fungus Postia placenta SB12.</title>
        <authorList>
            <consortium name="DOE Joint Genome Institute"/>
            <person name="Gaskell J."/>
            <person name="Kersten P."/>
            <person name="Larrondo L.F."/>
            <person name="Canessa P."/>
            <person name="Martinez D."/>
            <person name="Hibbett D."/>
            <person name="Schmoll M."/>
            <person name="Kubicek C.P."/>
            <person name="Martinez A.T."/>
            <person name="Yadav J."/>
            <person name="Master E."/>
            <person name="Magnuson J.K."/>
            <person name="James T."/>
            <person name="Yaver D."/>
            <person name="Berka R."/>
            <person name="Labutti K."/>
            <person name="Lipzen A."/>
            <person name="Aerts A."/>
            <person name="Barry K."/>
            <person name="Henrissat B."/>
            <person name="Blanchette R."/>
            <person name="Grigoriev I."/>
            <person name="Cullen D."/>
        </authorList>
    </citation>
    <scope>NUCLEOTIDE SEQUENCE [LARGE SCALE GENOMIC DNA]</scope>
    <source>
        <strain evidence="4 5">MAD-698-R-SB12</strain>
    </source>
</reference>
<sequence length="438" mass="47132">MSDGSVEIGEKSSKAPSLEPATISLEEAYLSPEPDVKIPDGGLKACLAILGGWLIQFCTFGNATSFGVYQDYYVQQGTATSSAISWIGSVQIALLFLVGIVSGRLFDKGYFHHVSIVGTLVFCFCLFMLSLADPTKYYQLILSQGIGMGFGGGLLMCLTVSMQAHHWDKHLCLAMGIVQAGSSCGGIVYPILVNQLFYGSTGFAWGVRASGFLSLGLLTIACCIMRTRLPKAKAGVNDQPSMKSILSDKPYMLMILGLSLVSWGIFFPWFYLQSWARIHNLPSELSFYTIAILNASSIPGRIIPSLMADHWGSLTVICPISVISSALIFAMFGTTTTGPVMVFTILYGFFTGAWLALIPVVLSSLAKSNREAGVRIGVGFFIISYPILTGTPINGALLGDNYQWYKTLLFSGILMSVGSVILIGTRQIVAKGKGTQKV</sequence>
<feature type="transmembrane region" description="Helical" evidence="3">
    <location>
        <begin position="137"/>
        <end position="159"/>
    </location>
</feature>
<keyword evidence="3" id="KW-1133">Transmembrane helix</keyword>
<dbReference type="RefSeq" id="XP_024339359.1">
    <property type="nucleotide sequence ID" value="XM_024488051.1"/>
</dbReference>
<dbReference type="EMBL" id="KZ110596">
    <property type="protein sequence ID" value="OSX62565.1"/>
    <property type="molecule type" value="Genomic_DNA"/>
</dbReference>
<dbReference type="PANTHER" id="PTHR11360:SF234">
    <property type="entry name" value="MFS-TYPE TRANSPORTER DBAD-RELATED"/>
    <property type="match status" value="1"/>
</dbReference>
<dbReference type="InterPro" id="IPR011701">
    <property type="entry name" value="MFS"/>
</dbReference>
<dbReference type="GO" id="GO:0016020">
    <property type="term" value="C:membrane"/>
    <property type="evidence" value="ECO:0007669"/>
    <property type="project" value="UniProtKB-SubCell"/>
</dbReference>
<feature type="transmembrane region" description="Helical" evidence="3">
    <location>
        <begin position="203"/>
        <end position="224"/>
    </location>
</feature>
<dbReference type="Pfam" id="PF07690">
    <property type="entry name" value="MFS_1"/>
    <property type="match status" value="1"/>
</dbReference>
<dbReference type="Proteomes" id="UP000194127">
    <property type="component" value="Unassembled WGS sequence"/>
</dbReference>
<feature type="transmembrane region" description="Helical" evidence="3">
    <location>
        <begin position="251"/>
        <end position="273"/>
    </location>
</feature>
<organism evidence="4 5">
    <name type="scientific">Postia placenta MAD-698-R-SB12</name>
    <dbReference type="NCBI Taxonomy" id="670580"/>
    <lineage>
        <taxon>Eukaryota</taxon>
        <taxon>Fungi</taxon>
        <taxon>Dikarya</taxon>
        <taxon>Basidiomycota</taxon>
        <taxon>Agaricomycotina</taxon>
        <taxon>Agaricomycetes</taxon>
        <taxon>Polyporales</taxon>
        <taxon>Adustoporiaceae</taxon>
        <taxon>Rhodonia</taxon>
    </lineage>
</organism>
<name>A0A1X6N1R4_9APHY</name>
<keyword evidence="3" id="KW-0472">Membrane</keyword>
<evidence type="ECO:0000256" key="2">
    <source>
        <dbReference type="ARBA" id="ARBA00006727"/>
    </source>
</evidence>
<comment type="similarity">
    <text evidence="2">Belongs to the major facilitator superfamily. Monocarboxylate porter (TC 2.A.1.13) family.</text>
</comment>